<sequence>MLSCREMSELGSEIVDGHLTLRSRMQVMMHLRMCTRCKLYIKQLKLTAQVLQQLPLEMGDVDAHSIASKLKKPDQ</sequence>
<comment type="caution">
    <text evidence="2">The sequence shown here is derived from an EMBL/GenBank/DDBJ whole genome shotgun (WGS) entry which is preliminary data.</text>
</comment>
<dbReference type="EMBL" id="BATI01000058">
    <property type="protein sequence ID" value="GAD64985.1"/>
    <property type="molecule type" value="Genomic_DNA"/>
</dbReference>
<gene>
    <name evidence="2" type="ORF">PA6_058_00150</name>
</gene>
<dbReference type="InterPro" id="IPR027383">
    <property type="entry name" value="Znf_put"/>
</dbReference>
<keyword evidence="3" id="KW-1185">Reference proteome</keyword>
<dbReference type="Pfam" id="PF13490">
    <property type="entry name" value="zf-HC2"/>
    <property type="match status" value="1"/>
</dbReference>
<feature type="domain" description="Putative zinc-finger" evidence="1">
    <location>
        <begin position="4"/>
        <end position="37"/>
    </location>
</feature>
<evidence type="ECO:0000313" key="3">
    <source>
        <dbReference type="Proteomes" id="UP000016560"/>
    </source>
</evidence>
<accession>U2ZU59</accession>
<name>U2ZU59_AQUA1</name>
<reference evidence="2" key="1">
    <citation type="submission" date="2024-09" db="EMBL/GenBank/DDBJ databases">
        <title>Whole genome shotgun sequence of Pseudomonas alcaligenes NBRC 14159.</title>
        <authorList>
            <person name="Yoshida I."/>
            <person name="Hosoyama A."/>
            <person name="Tsuchikane K."/>
            <person name="Noguchi M."/>
            <person name="Hirakata S."/>
            <person name="Ando Y."/>
            <person name="Ohji S."/>
            <person name="Yamazoe A."/>
            <person name="Yamazaki S."/>
            <person name="Fujita N."/>
        </authorList>
    </citation>
    <scope>NUCLEOTIDE SEQUENCE</scope>
    <source>
        <strain evidence="2">NBRC 14159</strain>
    </source>
</reference>
<organism evidence="2 3">
    <name type="scientific">Aquipseudomonas alcaligenes (strain ATCC 14909 / DSM 50342 / CCUG 1425 / JCM 20561 / NBRC 14159 / NCIMB 9945 / NCTC 10367 / 1577)</name>
    <name type="common">Pseudomonas alcaligenes</name>
    <dbReference type="NCBI Taxonomy" id="1215092"/>
    <lineage>
        <taxon>Bacteria</taxon>
        <taxon>Pseudomonadati</taxon>
        <taxon>Pseudomonadota</taxon>
        <taxon>Gammaproteobacteria</taxon>
        <taxon>Pseudomonadales</taxon>
        <taxon>Pseudomonadaceae</taxon>
        <taxon>Aquipseudomonas</taxon>
    </lineage>
</organism>
<dbReference type="Proteomes" id="UP000016560">
    <property type="component" value="Unassembled WGS sequence"/>
</dbReference>
<dbReference type="AlphaFoldDB" id="U2ZU59"/>
<evidence type="ECO:0000259" key="1">
    <source>
        <dbReference type="Pfam" id="PF13490"/>
    </source>
</evidence>
<evidence type="ECO:0000313" key="2">
    <source>
        <dbReference type="EMBL" id="GAD64985.1"/>
    </source>
</evidence>
<proteinExistence type="predicted"/>
<protein>
    <recommendedName>
        <fullName evidence="1">Putative zinc-finger domain-containing protein</fullName>
    </recommendedName>
</protein>